<keyword evidence="1" id="KW-0175">Coiled coil</keyword>
<evidence type="ECO:0000256" key="2">
    <source>
        <dbReference type="SAM" id="MobiDB-lite"/>
    </source>
</evidence>
<dbReference type="EMBL" id="BMLT01000002">
    <property type="protein sequence ID" value="GGO78455.1"/>
    <property type="molecule type" value="Genomic_DNA"/>
</dbReference>
<organism evidence="3 4">
    <name type="scientific">Marinobacterium nitratireducens</name>
    <dbReference type="NCBI Taxonomy" id="518897"/>
    <lineage>
        <taxon>Bacteria</taxon>
        <taxon>Pseudomonadati</taxon>
        <taxon>Pseudomonadota</taxon>
        <taxon>Gammaproteobacteria</taxon>
        <taxon>Oceanospirillales</taxon>
        <taxon>Oceanospirillaceae</taxon>
        <taxon>Marinobacterium</taxon>
    </lineage>
</organism>
<evidence type="ECO:0000313" key="4">
    <source>
        <dbReference type="Proteomes" id="UP000599578"/>
    </source>
</evidence>
<evidence type="ECO:0000256" key="1">
    <source>
        <dbReference type="SAM" id="Coils"/>
    </source>
</evidence>
<name>A0A917Z950_9GAMM</name>
<sequence>MNVPEQRDHSCASMQRSLLAGYPDCPDATSTLFLNHLVNRNADDSESHTLVGVHIRLAPGDDNGLWTQLHVERAQTLDPRAPRVATSRLLICCDTLEVCDELSLPEAEVVIHARRLIWKGERAAINTSPLDWALDRAPKAVGGKAGENGADGRHAGDLRIFVRELEPAADTRPRLLARGGAGQQPGEGLPGSQGKDLPGYTSVPFKIVDSKISTSKATLKFKPAAVYIDYAWHFTAIKVASGKIGIDEFPGNGTAALPPGAPGAGGNGGRLYTSLPALAPLLLNDGGAAGSADRRRYPGGRAGRPVQAAKYRVKLWENLLGTDNASNEIKKTASNTSKAGANAAYDGNDKPDGSTPATQLLDEPCAWLHPLGVQKTLEYARDLYLAGRHPQVERLLQPYEASLAGEAPSLDAWGEGSQALWRSLQSEVASMLQRLRGQLDYFGHAAGFTPLFSLQGTVQLYREETRRALRTLLLAGWVQRRADEAGATVKALGESIDSLNDESRQAAQQVLNAEAEIDDLGGRISVLEAELATLGNRLQTLRNRLLTEAQGELDRQAQIRAAIHVAAAICQVVPVGQPALGTVGSLAGVAAGLVGDDGSGVPDTLSQMGEVLSKSREAAKKSKGSGAQAAQDKGDTGQDGAAASQRASAWAQVGDGLGPALSEVSQGIRALQVPASEVEAKLQELQSESEAWQDLVRDIRALNERKVALFDSLASAFQTLGAGYGRITGNAAAVVSLQQSRAATAARLDAEATAVVQQMAQRARLTLLHYLYLMVRAYETTVLKPIRVDWKLTEVADRIDELVRDDDDAAALLARAEVLEPLYRQNLDRVRQQLLEDFSFQERELPLKLGLSDSQTPQAIAELNSRGETRLDPLALGLVVPDYQQARIAGVELKALELDPDGPPLPEGHNLIVSLQPSRQGTLRRGEALYAVHSEQPPVWSWTQLSGGELRPARPSQGTEDMLELVLGDGAASIRQKVAQAPVWSALQVRVRFSPGFAAGQWPRIRRLYFELNCAVTPAPEHQCVLRVLPHGNSGGALVQCTPDLAGRGAGLDQLVRIYSRGAAVRLEVPELDDFARFDGWDLVGRGVDRVGEHSAAVELGLDDHVLAVCHWQPPLGEAPAVVLSEMLTSEDLGELATAGGAAIGPLLQAPRPLADDRLRIAPADDAAVIGWLPSLDDAELLEQQDDGWQQLNYRGITGWVRLF</sequence>
<feature type="coiled-coil region" evidence="1">
    <location>
        <begin position="675"/>
        <end position="702"/>
    </location>
</feature>
<protein>
    <submittedName>
        <fullName evidence="3">Uncharacterized protein</fullName>
    </submittedName>
</protein>
<gene>
    <name evidence="3" type="ORF">GCM10011348_10410</name>
</gene>
<feature type="region of interest" description="Disordered" evidence="2">
    <location>
        <begin position="176"/>
        <end position="197"/>
    </location>
</feature>
<comment type="caution">
    <text evidence="3">The sequence shown here is derived from an EMBL/GenBank/DDBJ whole genome shotgun (WGS) entry which is preliminary data.</text>
</comment>
<keyword evidence="4" id="KW-1185">Reference proteome</keyword>
<dbReference type="Gene3D" id="1.20.5.340">
    <property type="match status" value="1"/>
</dbReference>
<feature type="region of interest" description="Disordered" evidence="2">
    <location>
        <begin position="614"/>
        <end position="645"/>
    </location>
</feature>
<evidence type="ECO:0000313" key="3">
    <source>
        <dbReference type="EMBL" id="GGO78455.1"/>
    </source>
</evidence>
<feature type="region of interest" description="Disordered" evidence="2">
    <location>
        <begin position="331"/>
        <end position="356"/>
    </location>
</feature>
<accession>A0A917Z950</accession>
<dbReference type="AlphaFoldDB" id="A0A917Z950"/>
<reference evidence="3 4" key="1">
    <citation type="journal article" date="2014" name="Int. J. Syst. Evol. Microbiol.">
        <title>Complete genome sequence of Corynebacterium casei LMG S-19264T (=DSM 44701T), isolated from a smear-ripened cheese.</title>
        <authorList>
            <consortium name="US DOE Joint Genome Institute (JGI-PGF)"/>
            <person name="Walter F."/>
            <person name="Albersmeier A."/>
            <person name="Kalinowski J."/>
            <person name="Ruckert C."/>
        </authorList>
    </citation>
    <scope>NUCLEOTIDE SEQUENCE [LARGE SCALE GENOMIC DNA]</scope>
    <source>
        <strain evidence="3 4">CGMCC 1.7286</strain>
    </source>
</reference>
<feature type="compositionally biased region" description="Gly residues" evidence="2">
    <location>
        <begin position="179"/>
        <end position="191"/>
    </location>
</feature>
<feature type="coiled-coil region" evidence="1">
    <location>
        <begin position="489"/>
        <end position="544"/>
    </location>
</feature>
<dbReference type="RefSeq" id="WP_188859049.1">
    <property type="nucleotide sequence ID" value="NZ_BMLT01000002.1"/>
</dbReference>
<proteinExistence type="predicted"/>
<dbReference type="Proteomes" id="UP000599578">
    <property type="component" value="Unassembled WGS sequence"/>
</dbReference>